<evidence type="ECO:0000313" key="2">
    <source>
        <dbReference type="EMBL" id="SNZ01031.1"/>
    </source>
</evidence>
<accession>A0A285MZV4</accession>
<evidence type="ECO:0000256" key="1">
    <source>
        <dbReference type="SAM" id="Phobius"/>
    </source>
</evidence>
<organism evidence="2 3">
    <name type="scientific">Flagellimonas pacifica</name>
    <dbReference type="NCBI Taxonomy" id="1247520"/>
    <lineage>
        <taxon>Bacteria</taxon>
        <taxon>Pseudomonadati</taxon>
        <taxon>Bacteroidota</taxon>
        <taxon>Flavobacteriia</taxon>
        <taxon>Flavobacteriales</taxon>
        <taxon>Flavobacteriaceae</taxon>
        <taxon>Flagellimonas</taxon>
    </lineage>
</organism>
<proteinExistence type="predicted"/>
<dbReference type="Gene3D" id="3.40.30.10">
    <property type="entry name" value="Glutaredoxin"/>
    <property type="match status" value="1"/>
</dbReference>
<keyword evidence="1" id="KW-0812">Transmembrane</keyword>
<reference evidence="3" key="1">
    <citation type="submission" date="2017-09" db="EMBL/GenBank/DDBJ databases">
        <authorList>
            <person name="Varghese N."/>
            <person name="Submissions S."/>
        </authorList>
    </citation>
    <scope>NUCLEOTIDE SEQUENCE [LARGE SCALE GENOMIC DNA]</scope>
    <source>
        <strain evidence="3">DSM 25885</strain>
    </source>
</reference>
<dbReference type="AlphaFoldDB" id="A0A285MZV4"/>
<protein>
    <recommendedName>
        <fullName evidence="4">Membrane or secreted protein</fullName>
    </recommendedName>
</protein>
<keyword evidence="1" id="KW-0472">Membrane</keyword>
<evidence type="ECO:0000313" key="3">
    <source>
        <dbReference type="Proteomes" id="UP000219048"/>
    </source>
</evidence>
<evidence type="ECO:0008006" key="4">
    <source>
        <dbReference type="Google" id="ProtNLM"/>
    </source>
</evidence>
<keyword evidence="3" id="KW-1185">Reference proteome</keyword>
<sequence>MGLLKNDKNEHMKKAFVLVVLFIFPLVAYLFFASGVNNFGRLPVLTENISNLERFDTNVSLDGKITILGFLGNEVEFKKGNAFNLNQKIYKRFGKFKDFQIVMIVPKGNGNKEKVTSLKAELGTLSDIEKWYFVFVEDSEVKSFFQQLKTDKALDENLGTPYVFIIDKDLNLRGRTDDEDEGMKYGFNSTSVADLNNKMEDDVKIILAEYRLALKKNNADRSK</sequence>
<dbReference type="EMBL" id="OBEH01000004">
    <property type="protein sequence ID" value="SNZ01031.1"/>
    <property type="molecule type" value="Genomic_DNA"/>
</dbReference>
<keyword evidence="1" id="KW-1133">Transmembrane helix</keyword>
<dbReference type="Proteomes" id="UP000219048">
    <property type="component" value="Unassembled WGS sequence"/>
</dbReference>
<name>A0A285MZV4_9FLAO</name>
<gene>
    <name evidence="2" type="ORF">SAMN06265377_2861</name>
</gene>
<feature type="transmembrane region" description="Helical" evidence="1">
    <location>
        <begin position="15"/>
        <end position="32"/>
    </location>
</feature>